<dbReference type="GO" id="GO:0006259">
    <property type="term" value="P:DNA metabolic process"/>
    <property type="evidence" value="ECO:0007669"/>
    <property type="project" value="UniProtKB-ARBA"/>
</dbReference>
<dbReference type="InterPro" id="IPR013520">
    <property type="entry name" value="Ribonucl_H"/>
</dbReference>
<proteinExistence type="predicted"/>
<dbReference type="InterPro" id="IPR012337">
    <property type="entry name" value="RNaseH-like_sf"/>
</dbReference>
<dbReference type="RefSeq" id="WP_279649021.1">
    <property type="nucleotide sequence ID" value="NZ_JAOCDG010000003.1"/>
</dbReference>
<dbReference type="Pfam" id="PF00929">
    <property type="entry name" value="RNase_T"/>
    <property type="match status" value="1"/>
</dbReference>
<dbReference type="PANTHER" id="PTHR23044">
    <property type="entry name" value="3'-5' EXONUCLEASE ERI1-RELATED"/>
    <property type="match status" value="1"/>
</dbReference>
<accession>A0ABD4XW33</accession>
<name>A0ABD4XW33_STUST</name>
<dbReference type="InterPro" id="IPR051274">
    <property type="entry name" value="3-5_Exoribonuclease"/>
</dbReference>
<dbReference type="SMART" id="SM00479">
    <property type="entry name" value="EXOIII"/>
    <property type="match status" value="1"/>
</dbReference>
<dbReference type="EMBL" id="JAOCDG010000003">
    <property type="protein sequence ID" value="MDH0687068.1"/>
    <property type="molecule type" value="Genomic_DNA"/>
</dbReference>
<dbReference type="GO" id="GO:0004527">
    <property type="term" value="F:exonuclease activity"/>
    <property type="evidence" value="ECO:0007669"/>
    <property type="project" value="UniProtKB-KW"/>
</dbReference>
<comment type="caution">
    <text evidence="5">The sequence shown here is derived from an EMBL/GenBank/DDBJ whole genome shotgun (WGS) entry which is preliminary data.</text>
</comment>
<keyword evidence="2" id="KW-0378">Hydrolase</keyword>
<keyword evidence="3 5" id="KW-0269">Exonuclease</keyword>
<evidence type="ECO:0000256" key="2">
    <source>
        <dbReference type="ARBA" id="ARBA00022801"/>
    </source>
</evidence>
<sequence length="200" mass="22110">MGVRYLLCVDLEATCDSSPGFEQFMEAIEIGAVMLDLAKGEPVAEFSSFIRPTIKPLLTPFCMELTAITQRDVDSAPGYLDVLAAVNDFLQPFGDEWLWCSWGNYDRNQLIKDGQLHGFAPLLPPARHINLKRCFAKEHRSKMVGLRQAVRQLQLEWVGTHHRGIDDARNVGQVAMHMLEAQAGQLLQALGNSGSAAGTT</sequence>
<gene>
    <name evidence="5" type="ORF">N5D09_03070</name>
</gene>
<dbReference type="AlphaFoldDB" id="A0ABD4XW33"/>
<evidence type="ECO:0000256" key="1">
    <source>
        <dbReference type="ARBA" id="ARBA00022722"/>
    </source>
</evidence>
<dbReference type="InterPro" id="IPR047201">
    <property type="entry name" value="ERI-1_3'hExo-like"/>
</dbReference>
<reference evidence="5" key="1">
    <citation type="submission" date="2022-09" db="EMBL/GenBank/DDBJ databases">
        <title>Intensive care unit water sources are persistently colonized with multi-drug resistant bacteria and are the site of extensive horizontal gene transfer of antibiotic resistance genes.</title>
        <authorList>
            <person name="Diorio-Toth L."/>
        </authorList>
    </citation>
    <scope>NUCLEOTIDE SEQUENCE</scope>
    <source>
        <strain evidence="5">GD03864</strain>
    </source>
</reference>
<keyword evidence="1" id="KW-0540">Nuclease</keyword>
<dbReference type="Gene3D" id="3.30.420.10">
    <property type="entry name" value="Ribonuclease H-like superfamily/Ribonuclease H"/>
    <property type="match status" value="1"/>
</dbReference>
<dbReference type="InterPro" id="IPR036397">
    <property type="entry name" value="RNaseH_sf"/>
</dbReference>
<evidence type="ECO:0000256" key="3">
    <source>
        <dbReference type="ARBA" id="ARBA00022839"/>
    </source>
</evidence>
<evidence type="ECO:0000313" key="5">
    <source>
        <dbReference type="EMBL" id="MDH0687068.1"/>
    </source>
</evidence>
<dbReference type="SUPFAM" id="SSF53098">
    <property type="entry name" value="Ribonuclease H-like"/>
    <property type="match status" value="1"/>
</dbReference>
<evidence type="ECO:0000313" key="6">
    <source>
        <dbReference type="Proteomes" id="UP001161139"/>
    </source>
</evidence>
<dbReference type="Proteomes" id="UP001161139">
    <property type="component" value="Unassembled WGS sequence"/>
</dbReference>
<feature type="domain" description="Exonuclease" evidence="4">
    <location>
        <begin position="5"/>
        <end position="184"/>
    </location>
</feature>
<protein>
    <submittedName>
        <fullName evidence="5">Exonuclease domain-containing protein</fullName>
    </submittedName>
</protein>
<dbReference type="CDD" id="cd06133">
    <property type="entry name" value="ERI-1_3'hExo_like"/>
    <property type="match status" value="1"/>
</dbReference>
<dbReference type="PANTHER" id="PTHR23044:SF61">
    <property type="entry name" value="3'-5' EXORIBONUCLEASE 1-RELATED"/>
    <property type="match status" value="1"/>
</dbReference>
<organism evidence="5 6">
    <name type="scientific">Stutzerimonas stutzeri</name>
    <name type="common">Pseudomonas stutzeri</name>
    <dbReference type="NCBI Taxonomy" id="316"/>
    <lineage>
        <taxon>Bacteria</taxon>
        <taxon>Pseudomonadati</taxon>
        <taxon>Pseudomonadota</taxon>
        <taxon>Gammaproteobacteria</taxon>
        <taxon>Pseudomonadales</taxon>
        <taxon>Pseudomonadaceae</taxon>
        <taxon>Stutzerimonas</taxon>
    </lineage>
</organism>
<evidence type="ECO:0000259" key="4">
    <source>
        <dbReference type="SMART" id="SM00479"/>
    </source>
</evidence>